<dbReference type="PANTHER" id="PTHR34631:SF3">
    <property type="entry name" value="ISSOD12 TRANSPOSASE TNPA_ISSOD12"/>
    <property type="match status" value="1"/>
</dbReference>
<proteinExistence type="predicted"/>
<accession>A0A078KZP1</accession>
<dbReference type="InterPro" id="IPR025668">
    <property type="entry name" value="Tnp_DDE_dom"/>
</dbReference>
<dbReference type="EMBL" id="CCSB01000002">
    <property type="protein sequence ID" value="CDZ77269.1"/>
    <property type="molecule type" value="Genomic_DNA"/>
</dbReference>
<dbReference type="AlphaFoldDB" id="A0A078KZP1"/>
<dbReference type="eggNOG" id="COG3039">
    <property type="taxonomic scope" value="Bacteria"/>
</dbReference>
<dbReference type="RefSeq" id="WP_052403197.1">
    <property type="nucleotide sequence ID" value="NZ_CCVW01000002.1"/>
</dbReference>
<name>A0A078KZP1_9GAMM</name>
<evidence type="ECO:0000313" key="2">
    <source>
        <dbReference type="EMBL" id="CDZ77269.1"/>
    </source>
</evidence>
<dbReference type="OrthoDB" id="5652976at2"/>
<dbReference type="STRING" id="1034943.BN59_01551"/>
<feature type="domain" description="Transposase DDE" evidence="1">
    <location>
        <begin position="32"/>
        <end position="141"/>
    </location>
</feature>
<dbReference type="Pfam" id="PF13737">
    <property type="entry name" value="DDE_Tnp_1_5"/>
    <property type="match status" value="1"/>
</dbReference>
<keyword evidence="3" id="KW-1185">Reference proteome</keyword>
<reference evidence="2 3" key="1">
    <citation type="submission" date="2014-06" db="EMBL/GenBank/DDBJ databases">
        <authorList>
            <person name="Urmite Genomes Urmite Genomes"/>
        </authorList>
    </citation>
    <scope>NUCLEOTIDE SEQUENCE [LARGE SCALE GENOMIC DNA]</scope>
</reference>
<dbReference type="InterPro" id="IPR053172">
    <property type="entry name" value="Tn903_transposase"/>
</dbReference>
<evidence type="ECO:0000259" key="1">
    <source>
        <dbReference type="Pfam" id="PF13737"/>
    </source>
</evidence>
<organism evidence="2 3">
    <name type="scientific">Legionella massiliensis</name>
    <dbReference type="NCBI Taxonomy" id="1034943"/>
    <lineage>
        <taxon>Bacteria</taxon>
        <taxon>Pseudomonadati</taxon>
        <taxon>Pseudomonadota</taxon>
        <taxon>Gammaproteobacteria</taxon>
        <taxon>Legionellales</taxon>
        <taxon>Legionellaceae</taxon>
        <taxon>Legionella</taxon>
    </lineage>
</organism>
<dbReference type="Proteomes" id="UP000044071">
    <property type="component" value="Unassembled WGS sequence"/>
</dbReference>
<gene>
    <name evidence="2" type="ORF">BN59_01551</name>
</gene>
<evidence type="ECO:0000313" key="3">
    <source>
        <dbReference type="Proteomes" id="UP000044071"/>
    </source>
</evidence>
<protein>
    <recommendedName>
        <fullName evidence="1">Transposase DDE domain-containing protein</fullName>
    </recommendedName>
</protein>
<dbReference type="PANTHER" id="PTHR34631">
    <property type="match status" value="1"/>
</dbReference>
<sequence>MPNKHNDKYRHKFKKAKYKVTNWADYNEALRKRGDITIWFTEDVIKAWKPEKTGGRGRPKDHSGLAIETYLFLRLVFSLPLRQAEGFTNSLVQLMHLELEIPDFSTHSKCSINLELSNLAQTLTPGSHVIVYSTGLKVYGKSEWHQEKHAAKARRTWRL</sequence>